<name>A0A4P7QGQ1_9CORY</name>
<dbReference type="PANTHER" id="PTHR35004:SF8">
    <property type="entry name" value="TRANSPOSASE RV3428C-RELATED"/>
    <property type="match status" value="1"/>
</dbReference>
<dbReference type="KEGG" id="cee:CENDO_06830"/>
<dbReference type="SUPFAM" id="SSF53098">
    <property type="entry name" value="Ribonuclease H-like"/>
    <property type="match status" value="1"/>
</dbReference>
<dbReference type="Pfam" id="PF22483">
    <property type="entry name" value="Mu-transpos_C_2"/>
    <property type="match status" value="1"/>
</dbReference>
<dbReference type="OrthoDB" id="2065409at2"/>
<proteinExistence type="predicted"/>
<evidence type="ECO:0000313" key="3">
    <source>
        <dbReference type="Proteomes" id="UP000296352"/>
    </source>
</evidence>
<dbReference type="EMBL" id="CP039247">
    <property type="protein sequence ID" value="QCB28640.1"/>
    <property type="molecule type" value="Genomic_DNA"/>
</dbReference>
<protein>
    <submittedName>
        <fullName evidence="2">Integrase core domain protein</fullName>
    </submittedName>
</protein>
<dbReference type="AlphaFoldDB" id="A0A4P7QGQ1"/>
<sequence>MADLYRIASMLLERKTYSAITTAVRCSRRDVAQVKKLLDDHGVTQRGGIPPGLFDDLVQDHRGNRSLDFDQPDYKAIADKLARDSNQSRYALWLDYQATGGAPDLKKYEYSQFCRGLAAYVKASGLSGVIEHDPGAEMYVDWAGDKIPIVDQATGEIGFNASVFVAILPYSSLLFVKAFRDQKMEPWLQAHVDALEYFGGVPQMVVPDNASTATYRPTKRSSKRVIHPRYQQLGDFYDLMIVPARPRKPKDKAGVERAVQVAYKRIFSYFAGETFYHLDGLNEAIAERLADINMVMRRPDGTTRTERFETDEAPTLRPLPADSFMQVTWKKVKVDRHWHIMCDYQYYSVPFGLIGQQLTVRMTPRLVSIYNGEQLVAEHDRIHGLRYRYSTDPAHSPDGECQMVCVWESIPHKEMSQNDNYGTTRSG</sequence>
<dbReference type="NCBIfam" id="NF033546">
    <property type="entry name" value="transpos_IS21"/>
    <property type="match status" value="1"/>
</dbReference>
<dbReference type="PROSITE" id="PS50994">
    <property type="entry name" value="INTEGRASE"/>
    <property type="match status" value="1"/>
</dbReference>
<evidence type="ECO:0000259" key="1">
    <source>
        <dbReference type="PROSITE" id="PS50994"/>
    </source>
</evidence>
<dbReference type="Proteomes" id="UP000296352">
    <property type="component" value="Chromosome"/>
</dbReference>
<organism evidence="2 3">
    <name type="scientific">Corynebacterium endometrii</name>
    <dbReference type="NCBI Taxonomy" id="2488819"/>
    <lineage>
        <taxon>Bacteria</taxon>
        <taxon>Bacillati</taxon>
        <taxon>Actinomycetota</taxon>
        <taxon>Actinomycetes</taxon>
        <taxon>Mycobacteriales</taxon>
        <taxon>Corynebacteriaceae</taxon>
        <taxon>Corynebacterium</taxon>
    </lineage>
</organism>
<dbReference type="InterPro" id="IPR001584">
    <property type="entry name" value="Integrase_cat-core"/>
</dbReference>
<dbReference type="InterPro" id="IPR054353">
    <property type="entry name" value="IstA-like_C"/>
</dbReference>
<reference evidence="2 3" key="1">
    <citation type="submission" date="2019-04" db="EMBL/GenBank/DDBJ databases">
        <title>Corynebacterium endometrii sp. nov., isolated from the uterus of a cow with endometritis.</title>
        <authorList>
            <person name="Ballas P."/>
            <person name="Ruckert C."/>
            <person name="Wagener K."/>
            <person name="Drillich M."/>
            <person name="Kaempfer P."/>
            <person name="Busse H.-J."/>
            <person name="Ehling-Schulz M."/>
        </authorList>
    </citation>
    <scope>NUCLEOTIDE SEQUENCE [LARGE SCALE GENOMIC DNA]</scope>
    <source>
        <strain evidence="2 3">LMM-1653</strain>
    </source>
</reference>
<accession>A0A4P7QGQ1</accession>
<gene>
    <name evidence="2" type="ORF">CENDO_06830</name>
</gene>
<dbReference type="InterPro" id="IPR012337">
    <property type="entry name" value="RNaseH-like_sf"/>
</dbReference>
<dbReference type="GO" id="GO:0015074">
    <property type="term" value="P:DNA integration"/>
    <property type="evidence" value="ECO:0007669"/>
    <property type="project" value="InterPro"/>
</dbReference>
<evidence type="ECO:0000313" key="2">
    <source>
        <dbReference type="EMBL" id="QCB28640.1"/>
    </source>
</evidence>
<keyword evidence="3" id="KW-1185">Reference proteome</keyword>
<dbReference type="RefSeq" id="WP_136141352.1">
    <property type="nucleotide sequence ID" value="NZ_CP039247.1"/>
</dbReference>
<feature type="domain" description="Integrase catalytic" evidence="1">
    <location>
        <begin position="130"/>
        <end position="312"/>
    </location>
</feature>
<dbReference type="PANTHER" id="PTHR35004">
    <property type="entry name" value="TRANSPOSASE RV3428C-RELATED"/>
    <property type="match status" value="1"/>
</dbReference>